<feature type="transmembrane region" description="Helical" evidence="1">
    <location>
        <begin position="150"/>
        <end position="170"/>
    </location>
</feature>
<keyword evidence="1" id="KW-0812">Transmembrane</keyword>
<accession>A0ABT1L3L8</accession>
<keyword evidence="1" id="KW-1133">Transmembrane helix</keyword>
<dbReference type="Proteomes" id="UP001320768">
    <property type="component" value="Unassembled WGS sequence"/>
</dbReference>
<protein>
    <submittedName>
        <fullName evidence="2">Uncharacterized protein</fullName>
    </submittedName>
</protein>
<reference evidence="2 3" key="1">
    <citation type="journal article" date="2022" name="Nat. Microbiol.">
        <title>The microbiome of a bacterivorous marine choanoflagellate contains a resource-demanding obligate bacterial associate.</title>
        <authorList>
            <person name="Needham D.M."/>
            <person name="Poirier C."/>
            <person name="Bachy C."/>
            <person name="George E.E."/>
            <person name="Wilken S."/>
            <person name="Yung C.C.M."/>
            <person name="Limardo A.J."/>
            <person name="Morando M."/>
            <person name="Sudek L."/>
            <person name="Malmstrom R.R."/>
            <person name="Keeling P.J."/>
            <person name="Santoro A.E."/>
            <person name="Worden A.Z."/>
        </authorList>
    </citation>
    <scope>NUCLEOTIDE SEQUENCE [LARGE SCALE GENOMIC DNA]</scope>
    <source>
        <strain evidence="2 3">Comchoano-2</strain>
    </source>
</reference>
<gene>
    <name evidence="2" type="ORF">MKS91_00645</name>
</gene>
<feature type="transmembrane region" description="Helical" evidence="1">
    <location>
        <begin position="254"/>
        <end position="273"/>
    </location>
</feature>
<feature type="transmembrane region" description="Helical" evidence="1">
    <location>
        <begin position="176"/>
        <end position="193"/>
    </location>
</feature>
<name>A0ABT1L3L8_9GAMM</name>
<feature type="transmembrane region" description="Helical" evidence="1">
    <location>
        <begin position="44"/>
        <end position="64"/>
    </location>
</feature>
<dbReference type="RefSeq" id="WP_258568918.1">
    <property type="nucleotide sequence ID" value="NZ_JAKUDN010000001.1"/>
</dbReference>
<feature type="transmembrane region" description="Helical" evidence="1">
    <location>
        <begin position="76"/>
        <end position="93"/>
    </location>
</feature>
<feature type="transmembrane region" description="Helical" evidence="1">
    <location>
        <begin position="227"/>
        <end position="248"/>
    </location>
</feature>
<sequence length="323" mass="35671">MTLPANIIHYADKCVSQLIYGIIFQLATLSICRIWLVYFPFQVLFSLLHTQLFSLYVAITLATLKKEEHNGGILNIIQNIPTLLLQSTLLKYLRFAPSTSDPKDQPLFSLQALTYLVCLICIYNIPALINLLLVYVILCLDIGQTNTLRILHLPALLASSCYGILCGYFSSKTAVFLSSLALYIVAIAFPSDAEKGDDLLQTISNHLNHSLQLYSDQFYAADNPADIILYSLVLIAMVSPLTNLLPLLYPIAQILYSLPALCIQSLLTTYVLGAKIEQLFFKIPVHLDTASCAVSPYLQVAQAFIHPSGTPTSPSDSEHGQSL</sequence>
<evidence type="ECO:0000313" key="3">
    <source>
        <dbReference type="Proteomes" id="UP001320768"/>
    </source>
</evidence>
<dbReference type="EMBL" id="JAKUDN010000001">
    <property type="protein sequence ID" value="MCP8351805.1"/>
    <property type="molecule type" value="Genomic_DNA"/>
</dbReference>
<organism evidence="2 3">
    <name type="scientific">Candidatus Synchoanobacter obligatus</name>
    <dbReference type="NCBI Taxonomy" id="2919597"/>
    <lineage>
        <taxon>Bacteria</taxon>
        <taxon>Pseudomonadati</taxon>
        <taxon>Pseudomonadota</taxon>
        <taxon>Gammaproteobacteria</taxon>
        <taxon>Candidatus Comchoanobacterales</taxon>
        <taxon>Candidatus Comchoanobacteraceae</taxon>
        <taxon>Candidatus Synchoanobacter</taxon>
    </lineage>
</organism>
<proteinExistence type="predicted"/>
<evidence type="ECO:0000313" key="2">
    <source>
        <dbReference type="EMBL" id="MCP8351805.1"/>
    </source>
</evidence>
<comment type="caution">
    <text evidence="2">The sequence shown here is derived from an EMBL/GenBank/DDBJ whole genome shotgun (WGS) entry which is preliminary data.</text>
</comment>
<feature type="transmembrane region" description="Helical" evidence="1">
    <location>
        <begin position="18"/>
        <end position="38"/>
    </location>
</feature>
<evidence type="ECO:0000256" key="1">
    <source>
        <dbReference type="SAM" id="Phobius"/>
    </source>
</evidence>
<feature type="transmembrane region" description="Helical" evidence="1">
    <location>
        <begin position="113"/>
        <end position="138"/>
    </location>
</feature>
<keyword evidence="1" id="KW-0472">Membrane</keyword>
<keyword evidence="3" id="KW-1185">Reference proteome</keyword>